<sequence length="59" mass="7067">MADTVSFYILWGLLVVIIAGGIRVRIYMFHATVEQRDRQDVRKRIEHIRRLNKESRRSP</sequence>
<dbReference type="RefSeq" id="WP_339589317.1">
    <property type="nucleotide sequence ID" value="NZ_JBBHJZ010000007.1"/>
</dbReference>
<evidence type="ECO:0008006" key="4">
    <source>
        <dbReference type="Google" id="ProtNLM"/>
    </source>
</evidence>
<evidence type="ECO:0000313" key="2">
    <source>
        <dbReference type="EMBL" id="MEJ5979379.1"/>
    </source>
</evidence>
<proteinExistence type="predicted"/>
<evidence type="ECO:0000256" key="1">
    <source>
        <dbReference type="SAM" id="Phobius"/>
    </source>
</evidence>
<name>A0ABU8S204_9SPHN</name>
<accession>A0ABU8S204</accession>
<keyword evidence="1" id="KW-0812">Transmembrane</keyword>
<protein>
    <recommendedName>
        <fullName evidence="4">DUF4083 domain-containing protein</fullName>
    </recommendedName>
</protein>
<comment type="caution">
    <text evidence="2">The sequence shown here is derived from an EMBL/GenBank/DDBJ whole genome shotgun (WGS) entry which is preliminary data.</text>
</comment>
<reference evidence="2 3" key="1">
    <citation type="submission" date="2024-03" db="EMBL/GenBank/DDBJ databases">
        <authorList>
            <person name="Jo J.-H."/>
        </authorList>
    </citation>
    <scope>NUCLEOTIDE SEQUENCE [LARGE SCALE GENOMIC DNA]</scope>
    <source>
        <strain evidence="2 3">PS1R-30</strain>
    </source>
</reference>
<keyword evidence="1" id="KW-0472">Membrane</keyword>
<dbReference type="EMBL" id="JBBHJZ010000007">
    <property type="protein sequence ID" value="MEJ5979379.1"/>
    <property type="molecule type" value="Genomic_DNA"/>
</dbReference>
<feature type="transmembrane region" description="Helical" evidence="1">
    <location>
        <begin position="6"/>
        <end position="26"/>
    </location>
</feature>
<dbReference type="Proteomes" id="UP001361239">
    <property type="component" value="Unassembled WGS sequence"/>
</dbReference>
<organism evidence="2 3">
    <name type="scientific">Novosphingobium anseongense</name>
    <dbReference type="NCBI Taxonomy" id="3133436"/>
    <lineage>
        <taxon>Bacteria</taxon>
        <taxon>Pseudomonadati</taxon>
        <taxon>Pseudomonadota</taxon>
        <taxon>Alphaproteobacteria</taxon>
        <taxon>Sphingomonadales</taxon>
        <taxon>Sphingomonadaceae</taxon>
        <taxon>Novosphingobium</taxon>
    </lineage>
</organism>
<evidence type="ECO:0000313" key="3">
    <source>
        <dbReference type="Proteomes" id="UP001361239"/>
    </source>
</evidence>
<keyword evidence="3" id="KW-1185">Reference proteome</keyword>
<gene>
    <name evidence="2" type="ORF">WG901_22185</name>
</gene>
<keyword evidence="1" id="KW-1133">Transmembrane helix</keyword>